<protein>
    <submittedName>
        <fullName evidence="1">Uncharacterized protein</fullName>
    </submittedName>
</protein>
<name>A0A5B0LSF5_PUCGR</name>
<dbReference type="EMBL" id="VDEP01000509">
    <property type="protein sequence ID" value="KAA1066813.1"/>
    <property type="molecule type" value="Genomic_DNA"/>
</dbReference>
<sequence>MSRMMRVQGLKLLDNSYNNLIPAVSVKIQINDQVKLQGQSRVSDGVFNSVSFQKKGEANLSQGAIATVDMESKEYLW</sequence>
<proteinExistence type="predicted"/>
<accession>A0A5B0LSF5</accession>
<evidence type="ECO:0000313" key="2">
    <source>
        <dbReference type="Proteomes" id="UP000325313"/>
    </source>
</evidence>
<comment type="caution">
    <text evidence="1">The sequence shown here is derived from an EMBL/GenBank/DDBJ whole genome shotgun (WGS) entry which is preliminary data.</text>
</comment>
<reference evidence="1 2" key="1">
    <citation type="submission" date="2019-05" db="EMBL/GenBank/DDBJ databases">
        <title>Emergence of the Ug99 lineage of the wheat stem rust pathogen through somatic hybridization.</title>
        <authorList>
            <person name="Li F."/>
            <person name="Upadhyaya N.M."/>
            <person name="Sperschneider J."/>
            <person name="Matny O."/>
            <person name="Nguyen-Phuc H."/>
            <person name="Mago R."/>
            <person name="Raley C."/>
            <person name="Miller M.E."/>
            <person name="Silverstein K.A.T."/>
            <person name="Henningsen E."/>
            <person name="Hirsch C.D."/>
            <person name="Visser B."/>
            <person name="Pretorius Z.A."/>
            <person name="Steffenson B.J."/>
            <person name="Schwessinger B."/>
            <person name="Dodds P.N."/>
            <person name="Figueroa M."/>
        </authorList>
    </citation>
    <scope>NUCLEOTIDE SEQUENCE [LARGE SCALE GENOMIC DNA]</scope>
    <source>
        <strain evidence="1 2">Ug99</strain>
    </source>
</reference>
<gene>
    <name evidence="1" type="ORF">PGTUg99_027329</name>
</gene>
<organism evidence="1 2">
    <name type="scientific">Puccinia graminis f. sp. tritici</name>
    <dbReference type="NCBI Taxonomy" id="56615"/>
    <lineage>
        <taxon>Eukaryota</taxon>
        <taxon>Fungi</taxon>
        <taxon>Dikarya</taxon>
        <taxon>Basidiomycota</taxon>
        <taxon>Pucciniomycotina</taxon>
        <taxon>Pucciniomycetes</taxon>
        <taxon>Pucciniales</taxon>
        <taxon>Pucciniaceae</taxon>
        <taxon>Puccinia</taxon>
    </lineage>
</organism>
<dbReference type="AlphaFoldDB" id="A0A5B0LSF5"/>
<dbReference type="Proteomes" id="UP000325313">
    <property type="component" value="Unassembled WGS sequence"/>
</dbReference>
<evidence type="ECO:0000313" key="1">
    <source>
        <dbReference type="EMBL" id="KAA1066813.1"/>
    </source>
</evidence>